<keyword evidence="3" id="KW-1185">Reference proteome</keyword>
<sequence>MILQCPSCFAKYFIEDKLLNSSQCREVKCMKCCYQWIHNATEVGIDKVNISKIDAAVKANSYRNLNYSMVLNTVIVLLVVLCFALFFHNEFPLQLRCKIYNSLPFKVAHITDTQGIIFDGLEVENSNYKMQHNIAIKGFIVNNTNKIKIVPPIRICLDDHEQKCIKNYYIKSSGKVIAPKEREYFSYRIVDVSSGIDKAVIDMGNKIELMLR</sequence>
<gene>
    <name evidence="2" type="ORF">CAXC1_330098</name>
</gene>
<keyword evidence="1" id="KW-1133">Transmembrane helix</keyword>
<accession>A0ABM9N8T3</accession>
<reference evidence="2 3" key="1">
    <citation type="submission" date="2024-01" db="EMBL/GenBank/DDBJ databases">
        <authorList>
            <person name="Kunselman E."/>
        </authorList>
    </citation>
    <scope>NUCLEOTIDE SEQUENCE [LARGE SCALE GENOMIC DNA]</scope>
    <source>
        <strain evidence="2">2 abalone samples</strain>
    </source>
</reference>
<dbReference type="NCBIfam" id="TIGR02098">
    <property type="entry name" value="MJ0042_CXXC"/>
    <property type="match status" value="1"/>
</dbReference>
<organism evidence="2 3">
    <name type="scientific">Candidatus Xenohaliotis californiensis</name>
    <dbReference type="NCBI Taxonomy" id="84677"/>
    <lineage>
        <taxon>Bacteria</taxon>
        <taxon>Pseudomonadati</taxon>
        <taxon>Pseudomonadota</taxon>
        <taxon>Alphaproteobacteria</taxon>
        <taxon>Rickettsiales</taxon>
        <taxon>Anaplasmataceae</taxon>
        <taxon>Candidatus Xenohaliotis</taxon>
    </lineage>
</organism>
<evidence type="ECO:0000256" key="1">
    <source>
        <dbReference type="SAM" id="Phobius"/>
    </source>
</evidence>
<evidence type="ECO:0000313" key="3">
    <source>
        <dbReference type="Proteomes" id="UP001314181"/>
    </source>
</evidence>
<evidence type="ECO:0000313" key="2">
    <source>
        <dbReference type="EMBL" id="CAK8163338.1"/>
    </source>
</evidence>
<dbReference type="EMBL" id="CAWVOK010000026">
    <property type="protein sequence ID" value="CAK8163338.1"/>
    <property type="molecule type" value="Genomic_DNA"/>
</dbReference>
<protein>
    <recommendedName>
        <fullName evidence="4">Zinc finger/thioredoxin putative domain-containing protein</fullName>
    </recommendedName>
</protein>
<dbReference type="InterPro" id="IPR011723">
    <property type="entry name" value="Znf/thioredoxin_put"/>
</dbReference>
<dbReference type="Proteomes" id="UP001314181">
    <property type="component" value="Unassembled WGS sequence"/>
</dbReference>
<dbReference type="RefSeq" id="WP_338364459.1">
    <property type="nucleotide sequence ID" value="NZ_CAWVOK010000026.1"/>
</dbReference>
<evidence type="ECO:0008006" key="4">
    <source>
        <dbReference type="Google" id="ProtNLM"/>
    </source>
</evidence>
<keyword evidence="1" id="KW-0472">Membrane</keyword>
<keyword evidence="1" id="KW-0812">Transmembrane</keyword>
<proteinExistence type="predicted"/>
<name>A0ABM9N8T3_9RICK</name>
<comment type="caution">
    <text evidence="2">The sequence shown here is derived from an EMBL/GenBank/DDBJ whole genome shotgun (WGS) entry which is preliminary data.</text>
</comment>
<feature type="transmembrane region" description="Helical" evidence="1">
    <location>
        <begin position="67"/>
        <end position="87"/>
    </location>
</feature>